<evidence type="ECO:0000313" key="7">
    <source>
        <dbReference type="Proteomes" id="UP000242699"/>
    </source>
</evidence>
<dbReference type="GO" id="GO:0003677">
    <property type="term" value="F:DNA binding"/>
    <property type="evidence" value="ECO:0007669"/>
    <property type="project" value="UniProtKB-UniRule"/>
</dbReference>
<dbReference type="InterPro" id="IPR011075">
    <property type="entry name" value="TetR_C"/>
</dbReference>
<dbReference type="PRINTS" id="PR00455">
    <property type="entry name" value="HTHTETR"/>
</dbReference>
<reference evidence="6 7" key="1">
    <citation type="journal article" date="2014" name="BMC Genomics">
        <title>Comparison of environmental and isolate Sulfobacillus genomes reveals diverse carbon, sulfur, nitrogen, and hydrogen metabolisms.</title>
        <authorList>
            <person name="Justice N.B."/>
            <person name="Norman A."/>
            <person name="Brown C.T."/>
            <person name="Singh A."/>
            <person name="Thomas B.C."/>
            <person name="Banfield J.F."/>
        </authorList>
    </citation>
    <scope>NUCLEOTIDE SEQUENCE [LARGE SCALE GENOMIC DNA]</scope>
    <source>
        <strain evidence="6">AMDSBA1</strain>
    </source>
</reference>
<comment type="caution">
    <text evidence="6">The sequence shown here is derived from an EMBL/GenBank/DDBJ whole genome shotgun (WGS) entry which is preliminary data.</text>
</comment>
<protein>
    <submittedName>
        <fullName evidence="6">TetR/AcrR family transcriptional regulator</fullName>
    </submittedName>
</protein>
<evidence type="ECO:0000256" key="2">
    <source>
        <dbReference type="ARBA" id="ARBA00023125"/>
    </source>
</evidence>
<keyword evidence="3" id="KW-0804">Transcription</keyword>
<evidence type="ECO:0000313" key="6">
    <source>
        <dbReference type="EMBL" id="PSR25684.1"/>
    </source>
</evidence>
<dbReference type="AlphaFoldDB" id="A0A2T2WTW0"/>
<feature type="DNA-binding region" description="H-T-H motif" evidence="4">
    <location>
        <begin position="28"/>
        <end position="47"/>
    </location>
</feature>
<keyword evidence="1" id="KW-0805">Transcription regulation</keyword>
<evidence type="ECO:0000256" key="1">
    <source>
        <dbReference type="ARBA" id="ARBA00023015"/>
    </source>
</evidence>
<proteinExistence type="predicted"/>
<gene>
    <name evidence="6" type="ORF">C7B43_16340</name>
</gene>
<dbReference type="Pfam" id="PF00440">
    <property type="entry name" value="TetR_N"/>
    <property type="match status" value="1"/>
</dbReference>
<evidence type="ECO:0000256" key="4">
    <source>
        <dbReference type="PROSITE-ProRule" id="PRU00335"/>
    </source>
</evidence>
<name>A0A2T2WTW0_9FIRM</name>
<evidence type="ECO:0000259" key="5">
    <source>
        <dbReference type="PROSITE" id="PS50977"/>
    </source>
</evidence>
<dbReference type="SUPFAM" id="SSF46689">
    <property type="entry name" value="Homeodomain-like"/>
    <property type="match status" value="1"/>
</dbReference>
<dbReference type="InterPro" id="IPR036271">
    <property type="entry name" value="Tet_transcr_reg_TetR-rel_C_sf"/>
</dbReference>
<organism evidence="6 7">
    <name type="scientific">Sulfobacillus benefaciens</name>
    <dbReference type="NCBI Taxonomy" id="453960"/>
    <lineage>
        <taxon>Bacteria</taxon>
        <taxon>Bacillati</taxon>
        <taxon>Bacillota</taxon>
        <taxon>Clostridia</taxon>
        <taxon>Eubacteriales</taxon>
        <taxon>Clostridiales Family XVII. Incertae Sedis</taxon>
        <taxon>Sulfobacillus</taxon>
    </lineage>
</organism>
<dbReference type="PANTHER" id="PTHR47506:SF1">
    <property type="entry name" value="HTH-TYPE TRANSCRIPTIONAL REGULATOR YJDC"/>
    <property type="match status" value="1"/>
</dbReference>
<dbReference type="Pfam" id="PF16925">
    <property type="entry name" value="TetR_C_13"/>
    <property type="match status" value="1"/>
</dbReference>
<dbReference type="InterPro" id="IPR009057">
    <property type="entry name" value="Homeodomain-like_sf"/>
</dbReference>
<accession>A0A2T2WTW0</accession>
<dbReference type="InterPro" id="IPR001647">
    <property type="entry name" value="HTH_TetR"/>
</dbReference>
<evidence type="ECO:0000256" key="3">
    <source>
        <dbReference type="ARBA" id="ARBA00023163"/>
    </source>
</evidence>
<dbReference type="SUPFAM" id="SSF48498">
    <property type="entry name" value="Tetracyclin repressor-like, C-terminal domain"/>
    <property type="match status" value="1"/>
</dbReference>
<dbReference type="Proteomes" id="UP000242699">
    <property type="component" value="Unassembled WGS sequence"/>
</dbReference>
<dbReference type="PANTHER" id="PTHR47506">
    <property type="entry name" value="TRANSCRIPTIONAL REGULATORY PROTEIN"/>
    <property type="match status" value="1"/>
</dbReference>
<sequence length="193" mass="21700">MKTSTNTRQHLAATAAQLFYSTGITASGVDAIVSHAGVSKPTLYSYYHSKSELVAAALRFQHETRKAMIETYLEERHHDKPEDRLMAVFDWLEEWSRERGNRGCAFINAAVELVQAQDEPARQIIRRHKEWWQTLLRDLARNAGAKNPESLAEDLLLLIEGVNARVLITGNSSSVASARKIAGLLLRESQSER</sequence>
<keyword evidence="2 4" id="KW-0238">DNA-binding</keyword>
<dbReference type="Gene3D" id="1.10.357.10">
    <property type="entry name" value="Tetracycline Repressor, domain 2"/>
    <property type="match status" value="1"/>
</dbReference>
<dbReference type="PROSITE" id="PS50977">
    <property type="entry name" value="HTH_TETR_2"/>
    <property type="match status" value="1"/>
</dbReference>
<dbReference type="EMBL" id="PXYT01000051">
    <property type="protein sequence ID" value="PSR25684.1"/>
    <property type="molecule type" value="Genomic_DNA"/>
</dbReference>
<feature type="domain" description="HTH tetR-type" evidence="5">
    <location>
        <begin position="5"/>
        <end position="65"/>
    </location>
</feature>